<dbReference type="EMBL" id="JAHXZJ010002982">
    <property type="protein sequence ID" value="KAH0534809.1"/>
    <property type="molecule type" value="Genomic_DNA"/>
</dbReference>
<proteinExistence type="predicted"/>
<evidence type="ECO:0000313" key="2">
    <source>
        <dbReference type="EMBL" id="KAH0534809.1"/>
    </source>
</evidence>
<feature type="compositionally biased region" description="Basic and acidic residues" evidence="1">
    <location>
        <begin position="29"/>
        <end position="46"/>
    </location>
</feature>
<dbReference type="Proteomes" id="UP000826195">
    <property type="component" value="Unassembled WGS sequence"/>
</dbReference>
<organism evidence="2 3">
    <name type="scientific">Cotesia glomerata</name>
    <name type="common">Lepidopteran parasitic wasp</name>
    <name type="synonym">Apanteles glomeratus</name>
    <dbReference type="NCBI Taxonomy" id="32391"/>
    <lineage>
        <taxon>Eukaryota</taxon>
        <taxon>Metazoa</taxon>
        <taxon>Ecdysozoa</taxon>
        <taxon>Arthropoda</taxon>
        <taxon>Hexapoda</taxon>
        <taxon>Insecta</taxon>
        <taxon>Pterygota</taxon>
        <taxon>Neoptera</taxon>
        <taxon>Endopterygota</taxon>
        <taxon>Hymenoptera</taxon>
        <taxon>Apocrita</taxon>
        <taxon>Ichneumonoidea</taxon>
        <taxon>Braconidae</taxon>
        <taxon>Microgastrinae</taxon>
        <taxon>Cotesia</taxon>
    </lineage>
</organism>
<gene>
    <name evidence="2" type="ORF">KQX54_008756</name>
</gene>
<evidence type="ECO:0000313" key="3">
    <source>
        <dbReference type="Proteomes" id="UP000826195"/>
    </source>
</evidence>
<feature type="region of interest" description="Disordered" evidence="1">
    <location>
        <begin position="25"/>
        <end position="46"/>
    </location>
</feature>
<reference evidence="2 3" key="1">
    <citation type="journal article" date="2021" name="J. Hered.">
        <title>A chromosome-level genome assembly of the parasitoid wasp, Cotesia glomerata (Hymenoptera: Braconidae).</title>
        <authorList>
            <person name="Pinto B.J."/>
            <person name="Weis J.J."/>
            <person name="Gamble T."/>
            <person name="Ode P.J."/>
            <person name="Paul R."/>
            <person name="Zaspel J.M."/>
        </authorList>
    </citation>
    <scope>NUCLEOTIDE SEQUENCE [LARGE SCALE GENOMIC DNA]</scope>
    <source>
        <strain evidence="2">CgM1</strain>
    </source>
</reference>
<comment type="caution">
    <text evidence="2">The sequence shown here is derived from an EMBL/GenBank/DDBJ whole genome shotgun (WGS) entry which is preliminary data.</text>
</comment>
<name>A0AAV7HCC4_COTGL</name>
<keyword evidence="3" id="KW-1185">Reference proteome</keyword>
<accession>A0AAV7HCC4</accession>
<dbReference type="AlphaFoldDB" id="A0AAV7HCC4"/>
<evidence type="ECO:0000256" key="1">
    <source>
        <dbReference type="SAM" id="MobiDB-lite"/>
    </source>
</evidence>
<protein>
    <submittedName>
        <fullName evidence="2">Uncharacterized protein</fullName>
    </submittedName>
</protein>
<sequence>MTGIPARMGAISLIGQLADIPIALSSTEPKARDGNNDRGNRKRDESTRWAFRNCNPGLKLFPEMVY</sequence>